<evidence type="ECO:0000313" key="4">
    <source>
        <dbReference type="Proteomes" id="UP000030746"/>
    </source>
</evidence>
<evidence type="ECO:0000259" key="2">
    <source>
        <dbReference type="PROSITE" id="PS50948"/>
    </source>
</evidence>
<keyword evidence="1" id="KW-0732">Signal</keyword>
<dbReference type="KEGG" id="lgi:LOTGIDRAFT_234844"/>
<keyword evidence="4" id="KW-1185">Reference proteome</keyword>
<dbReference type="SUPFAM" id="SSF49899">
    <property type="entry name" value="Concanavalin A-like lectins/glucanases"/>
    <property type="match status" value="1"/>
</dbReference>
<dbReference type="InterPro" id="IPR013320">
    <property type="entry name" value="ConA-like_dom_sf"/>
</dbReference>
<feature type="chain" id="PRO_5004716972" description="Apple domain-containing protein" evidence="1">
    <location>
        <begin position="23"/>
        <end position="557"/>
    </location>
</feature>
<accession>V4BFS5</accession>
<dbReference type="Gene3D" id="3.50.4.10">
    <property type="entry name" value="Hepatocyte Growth Factor"/>
    <property type="match status" value="1"/>
</dbReference>
<protein>
    <recommendedName>
        <fullName evidence="2">Apple domain-containing protein</fullName>
    </recommendedName>
</protein>
<dbReference type="GeneID" id="20249657"/>
<dbReference type="Proteomes" id="UP000030746">
    <property type="component" value="Unassembled WGS sequence"/>
</dbReference>
<feature type="signal peptide" evidence="1">
    <location>
        <begin position="1"/>
        <end position="22"/>
    </location>
</feature>
<gene>
    <name evidence="3" type="ORF">LOTGIDRAFT_234844</name>
</gene>
<sequence length="557" mass="62695">MYNFVVSIITCITFSLIQQTMSVDTDYLWPLNYPYYGYETKQGRESLNPAQDRTIPYVKNSNTYLNVSSSLVFDRDNYIDVQVDDSVVFLTLTFNIFLKAVETRPRNVIAHYVADSNKPDTIRQFIMEGNDDDVIVTYIFDDGNEIAISCSNDLKIGIWKLYTIMQINADEKLFAYFDLSHKHEENLSNYPTKLNTPGILRFGGHQSIASIGFVGEMSCATLLNEEIPLVVDSIVSVCNNIPSEPPDKTLIWPLDAMALGYEVQTNTPPSTRMNAFQFTPGPAELPNDAIHFDGWPLSKIITNISSERLQNEFEISFYISTMRHGVGTILQIANNQDPPVGIVNLKIEIVVNGTKVTIMDASGLCGNIVVTDMPLPWSWRVLGIQRRTHDLFLIIENRTYHAADTCTPASSASSEDMTMTIGGGTLIEEGFKGQIRCLAVFEYIHNANQLPTAIVTKCTSADVANFYKPESIVTSNLKTTNQKLMMISKQPPPEIRPVTIRFTRSLSDCGRQCLAEDDCRSYTYNRHTRQCEIFNLFLIHELISANGENYYGVTLKK</sequence>
<organism evidence="3 4">
    <name type="scientific">Lottia gigantea</name>
    <name type="common">Giant owl limpet</name>
    <dbReference type="NCBI Taxonomy" id="225164"/>
    <lineage>
        <taxon>Eukaryota</taxon>
        <taxon>Metazoa</taxon>
        <taxon>Spiralia</taxon>
        <taxon>Lophotrochozoa</taxon>
        <taxon>Mollusca</taxon>
        <taxon>Gastropoda</taxon>
        <taxon>Patellogastropoda</taxon>
        <taxon>Lottioidea</taxon>
        <taxon>Lottiidae</taxon>
        <taxon>Lottia</taxon>
    </lineage>
</organism>
<dbReference type="RefSeq" id="XP_009061437.1">
    <property type="nucleotide sequence ID" value="XM_009063189.1"/>
</dbReference>
<evidence type="ECO:0000256" key="1">
    <source>
        <dbReference type="SAM" id="SignalP"/>
    </source>
</evidence>
<name>V4BFS5_LOTGI</name>
<dbReference type="CTD" id="20249657"/>
<dbReference type="OrthoDB" id="6094990at2759"/>
<dbReference type="OMA" id="KECLETP"/>
<reference evidence="3 4" key="1">
    <citation type="journal article" date="2013" name="Nature">
        <title>Insights into bilaterian evolution from three spiralian genomes.</title>
        <authorList>
            <person name="Simakov O."/>
            <person name="Marletaz F."/>
            <person name="Cho S.J."/>
            <person name="Edsinger-Gonzales E."/>
            <person name="Havlak P."/>
            <person name="Hellsten U."/>
            <person name="Kuo D.H."/>
            <person name="Larsson T."/>
            <person name="Lv J."/>
            <person name="Arendt D."/>
            <person name="Savage R."/>
            <person name="Osoegawa K."/>
            <person name="de Jong P."/>
            <person name="Grimwood J."/>
            <person name="Chapman J.A."/>
            <person name="Shapiro H."/>
            <person name="Aerts A."/>
            <person name="Otillar R.P."/>
            <person name="Terry A.Y."/>
            <person name="Boore J.L."/>
            <person name="Grigoriev I.V."/>
            <person name="Lindberg D.R."/>
            <person name="Seaver E.C."/>
            <person name="Weisblat D.A."/>
            <person name="Putnam N.H."/>
            <person name="Rokhsar D.S."/>
        </authorList>
    </citation>
    <scope>NUCLEOTIDE SEQUENCE [LARGE SCALE GENOMIC DNA]</scope>
</reference>
<dbReference type="HOGENOM" id="CLU_493723_0_0_1"/>
<feature type="domain" description="Apple" evidence="2">
    <location>
        <begin position="458"/>
        <end position="555"/>
    </location>
</feature>
<dbReference type="InterPro" id="IPR003609">
    <property type="entry name" value="Pan_app"/>
</dbReference>
<dbReference type="EMBL" id="KB202823">
    <property type="protein sequence ID" value="ESO87829.1"/>
    <property type="molecule type" value="Genomic_DNA"/>
</dbReference>
<dbReference type="AlphaFoldDB" id="V4BFS5"/>
<proteinExistence type="predicted"/>
<dbReference type="SUPFAM" id="SSF57414">
    <property type="entry name" value="Hairpin loop containing domain-like"/>
    <property type="match status" value="1"/>
</dbReference>
<dbReference type="Pfam" id="PF00024">
    <property type="entry name" value="PAN_1"/>
    <property type="match status" value="1"/>
</dbReference>
<evidence type="ECO:0000313" key="3">
    <source>
        <dbReference type="EMBL" id="ESO87829.1"/>
    </source>
</evidence>
<dbReference type="PROSITE" id="PS50948">
    <property type="entry name" value="PAN"/>
    <property type="match status" value="1"/>
</dbReference>